<feature type="compositionally biased region" description="Acidic residues" evidence="1">
    <location>
        <begin position="78"/>
        <end position="94"/>
    </location>
</feature>
<dbReference type="EMBL" id="MN740701">
    <property type="protein sequence ID" value="QHU09035.1"/>
    <property type="molecule type" value="Genomic_DNA"/>
</dbReference>
<name>A0A6C0JTF3_9ZZZZ</name>
<feature type="region of interest" description="Disordered" evidence="1">
    <location>
        <begin position="61"/>
        <end position="94"/>
    </location>
</feature>
<protein>
    <submittedName>
        <fullName evidence="2">Uncharacterized protein</fullName>
    </submittedName>
</protein>
<evidence type="ECO:0000313" key="2">
    <source>
        <dbReference type="EMBL" id="QHU09035.1"/>
    </source>
</evidence>
<accession>A0A6C0JTF3</accession>
<evidence type="ECO:0000256" key="1">
    <source>
        <dbReference type="SAM" id="MobiDB-lite"/>
    </source>
</evidence>
<dbReference type="AlphaFoldDB" id="A0A6C0JTF3"/>
<sequence>MKHISPRLHYLWILPLCALNNTPILFKYGFDILRDIINASAYYVECVANDVSGLVDTYCGEEKPETEESIIDSNSVSDTEEEEEEEEEEDKKNI</sequence>
<organism evidence="2">
    <name type="scientific">viral metagenome</name>
    <dbReference type="NCBI Taxonomy" id="1070528"/>
    <lineage>
        <taxon>unclassified sequences</taxon>
        <taxon>metagenomes</taxon>
        <taxon>organismal metagenomes</taxon>
    </lineage>
</organism>
<reference evidence="2" key="1">
    <citation type="journal article" date="2020" name="Nature">
        <title>Giant virus diversity and host interactions through global metagenomics.</title>
        <authorList>
            <person name="Schulz F."/>
            <person name="Roux S."/>
            <person name="Paez-Espino D."/>
            <person name="Jungbluth S."/>
            <person name="Walsh D.A."/>
            <person name="Denef V.J."/>
            <person name="McMahon K.D."/>
            <person name="Konstantinidis K.T."/>
            <person name="Eloe-Fadrosh E.A."/>
            <person name="Kyrpides N.C."/>
            <person name="Woyke T."/>
        </authorList>
    </citation>
    <scope>NUCLEOTIDE SEQUENCE</scope>
    <source>
        <strain evidence="2">GVMAG-S-1064190-84</strain>
    </source>
</reference>
<proteinExistence type="predicted"/>